<dbReference type="Proteomes" id="UP000753961">
    <property type="component" value="Unassembled WGS sequence"/>
</dbReference>
<accession>A0A953HRI4</accession>
<keyword evidence="2" id="KW-1185">Reference proteome</keyword>
<sequence length="296" mass="34964">MSRCFGLLLNPNFSLIWLLSLLWIAVGCQKTAKQDESNELLVAEVGENALSLRELKNMYPDKLNSSDSVLISNALTDRWIKKEVFLAEAERSMGDINQLNELVNDYRESLILHKYEEQLLTNFSDTVVTNEDIETFFNQNPDQFKLKKTIVKFNLAVFPRESLEGEYDKVKKLWDEMNDQESLKIELVRYLDLFAEAFVLDTVWHELDELQSLLPEVLPKNILNKSHRLELEDAEHFYFLRIIDIAEETDDAPFTYIRNFAQKAILQKRRMRWLERVKTDLYQEALRDNKIKKYEN</sequence>
<dbReference type="EMBL" id="JAHVHU010000002">
    <property type="protein sequence ID" value="MBY5956976.1"/>
    <property type="molecule type" value="Genomic_DNA"/>
</dbReference>
<protein>
    <recommendedName>
        <fullName evidence="3">Peptidyl-prolyl cis-trans isomerase</fullName>
    </recommendedName>
</protein>
<reference evidence="1" key="1">
    <citation type="submission" date="2021-06" db="EMBL/GenBank/DDBJ databases">
        <title>44 bacteria genomes isolated from Dapeng, Shenzhen.</title>
        <authorList>
            <person name="Zheng W."/>
            <person name="Yu S."/>
            <person name="Huang Y."/>
        </authorList>
    </citation>
    <scope>NUCLEOTIDE SEQUENCE</scope>
    <source>
        <strain evidence="1">DP5N28-2</strain>
    </source>
</reference>
<evidence type="ECO:0008006" key="3">
    <source>
        <dbReference type="Google" id="ProtNLM"/>
    </source>
</evidence>
<dbReference type="RefSeq" id="WP_222578490.1">
    <property type="nucleotide sequence ID" value="NZ_JAHVHU010000002.1"/>
</dbReference>
<organism evidence="1 2">
    <name type="scientific">Membranihabitans marinus</name>
    <dbReference type="NCBI Taxonomy" id="1227546"/>
    <lineage>
        <taxon>Bacteria</taxon>
        <taxon>Pseudomonadati</taxon>
        <taxon>Bacteroidota</taxon>
        <taxon>Saprospiria</taxon>
        <taxon>Saprospirales</taxon>
        <taxon>Saprospiraceae</taxon>
        <taxon>Membranihabitans</taxon>
    </lineage>
</organism>
<name>A0A953HRI4_9BACT</name>
<evidence type="ECO:0000313" key="1">
    <source>
        <dbReference type="EMBL" id="MBY5956976.1"/>
    </source>
</evidence>
<proteinExistence type="predicted"/>
<evidence type="ECO:0000313" key="2">
    <source>
        <dbReference type="Proteomes" id="UP000753961"/>
    </source>
</evidence>
<gene>
    <name evidence="1" type="ORF">KUV50_02435</name>
</gene>
<dbReference type="PROSITE" id="PS51257">
    <property type="entry name" value="PROKAR_LIPOPROTEIN"/>
    <property type="match status" value="1"/>
</dbReference>
<dbReference type="AlphaFoldDB" id="A0A953HRI4"/>
<comment type="caution">
    <text evidence="1">The sequence shown here is derived from an EMBL/GenBank/DDBJ whole genome shotgun (WGS) entry which is preliminary data.</text>
</comment>